<keyword evidence="2" id="KW-0472">Membrane</keyword>
<organism evidence="5 6">
    <name type="scientific">Aeromicrobium camelliae</name>
    <dbReference type="NCBI Taxonomy" id="1538144"/>
    <lineage>
        <taxon>Bacteria</taxon>
        <taxon>Bacillati</taxon>
        <taxon>Actinomycetota</taxon>
        <taxon>Actinomycetes</taxon>
        <taxon>Propionibacteriales</taxon>
        <taxon>Nocardioidaceae</taxon>
        <taxon>Aeromicrobium</taxon>
    </lineage>
</organism>
<evidence type="ECO:0000313" key="5">
    <source>
        <dbReference type="EMBL" id="RQN09690.1"/>
    </source>
</evidence>
<keyword evidence="2" id="KW-1133">Transmembrane helix</keyword>
<comment type="caution">
    <text evidence="5">The sequence shown here is derived from an EMBL/GenBank/DDBJ whole genome shotgun (WGS) entry which is preliminary data.</text>
</comment>
<feature type="chain" id="PRO_5018274916" description="Htaa domain-containing protein" evidence="3">
    <location>
        <begin position="28"/>
        <end position="262"/>
    </location>
</feature>
<evidence type="ECO:0000259" key="4">
    <source>
        <dbReference type="Pfam" id="PF04213"/>
    </source>
</evidence>
<evidence type="ECO:0000256" key="2">
    <source>
        <dbReference type="SAM" id="Phobius"/>
    </source>
</evidence>
<feature type="region of interest" description="Disordered" evidence="1">
    <location>
        <begin position="201"/>
        <end position="234"/>
    </location>
</feature>
<keyword evidence="2" id="KW-0812">Transmembrane</keyword>
<protein>
    <recommendedName>
        <fullName evidence="4">Htaa domain-containing protein</fullName>
    </recommendedName>
</protein>
<dbReference type="Pfam" id="PF04213">
    <property type="entry name" value="HtaA"/>
    <property type="match status" value="1"/>
</dbReference>
<feature type="compositionally biased region" description="Acidic residues" evidence="1">
    <location>
        <begin position="203"/>
        <end position="229"/>
    </location>
</feature>
<feature type="transmembrane region" description="Helical" evidence="2">
    <location>
        <begin position="235"/>
        <end position="257"/>
    </location>
</feature>
<keyword evidence="3" id="KW-0732">Signal</keyword>
<accession>A0A3N6WQW0</accession>
<evidence type="ECO:0000313" key="6">
    <source>
        <dbReference type="Proteomes" id="UP000275225"/>
    </source>
</evidence>
<evidence type="ECO:0000256" key="1">
    <source>
        <dbReference type="SAM" id="MobiDB-lite"/>
    </source>
</evidence>
<dbReference type="InterPro" id="IPR007331">
    <property type="entry name" value="Htaa"/>
</dbReference>
<dbReference type="Proteomes" id="UP000275225">
    <property type="component" value="Unassembled WGS sequence"/>
</dbReference>
<dbReference type="OrthoDB" id="7210788at2"/>
<feature type="signal peptide" evidence="3">
    <location>
        <begin position="1"/>
        <end position="27"/>
    </location>
</feature>
<keyword evidence="6" id="KW-1185">Reference proteome</keyword>
<name>A0A3N6WQW0_9ACTN</name>
<dbReference type="RefSeq" id="WP_124235545.1">
    <property type="nucleotide sequence ID" value="NZ_JBHUFI010000006.1"/>
</dbReference>
<feature type="domain" description="Htaa" evidence="4">
    <location>
        <begin position="39"/>
        <end position="198"/>
    </location>
</feature>
<sequence length="262" mass="26245">MTFVARTVLVAAVAAGGFAVLPTAASAEADAGQCEITGGSLSWGVKESFRAYISGTIANGGWEVSDGASYETPTFTWSPATGSIDPETGAGSVSFTGSVRFTGHDGILDMTLANPTVEFSEDGHATLLLDTRGTDTSGNVAVDVTQESVADLGTIGPVDVASGSAAFTDVPVALSATGAPAFADFYQPGEALDPLTLTFETGPCEDEEPLADPAADDTEPVAADGEDGDSSSTPWLPIGLGVGAVVVAGGAGTALYLRKRSA</sequence>
<proteinExistence type="predicted"/>
<dbReference type="EMBL" id="RQJX01000002">
    <property type="protein sequence ID" value="RQN09690.1"/>
    <property type="molecule type" value="Genomic_DNA"/>
</dbReference>
<dbReference type="AlphaFoldDB" id="A0A3N6WQW0"/>
<reference evidence="5 6" key="1">
    <citation type="submission" date="2018-11" db="EMBL/GenBank/DDBJ databases">
        <authorList>
            <person name="Li F."/>
        </authorList>
    </citation>
    <scope>NUCLEOTIDE SEQUENCE [LARGE SCALE GENOMIC DNA]</scope>
    <source>
        <strain evidence="5 6">YS17T</strain>
    </source>
</reference>
<gene>
    <name evidence="5" type="ORF">EHW97_02270</name>
</gene>
<evidence type="ECO:0000256" key="3">
    <source>
        <dbReference type="SAM" id="SignalP"/>
    </source>
</evidence>